<dbReference type="InterPro" id="IPR049163">
    <property type="entry name" value="Pif1-like_2B_dom"/>
</dbReference>
<dbReference type="Pfam" id="PF21530">
    <property type="entry name" value="Pif1_2B_dom"/>
    <property type="match status" value="1"/>
</dbReference>
<dbReference type="GeneID" id="4395089"/>
<reference evidence="3" key="1">
    <citation type="journal article" date="2015" name="Genome Announc.">
        <title>Draft genome sequence of the cellulolytic fungus Chaetomium globosum.</title>
        <authorList>
            <person name="Cuomo C.A."/>
            <person name="Untereiner W.A."/>
            <person name="Ma L.-J."/>
            <person name="Grabherr M."/>
            <person name="Birren B.W."/>
        </authorList>
    </citation>
    <scope>NUCLEOTIDE SEQUENCE [LARGE SCALE GENOMIC DNA]</scope>
    <source>
        <strain evidence="3">ATCC 6205 / CBS 148.51 / DSM 1962 / NBRC 6347 / NRRL 1970</strain>
    </source>
</reference>
<dbReference type="EMBL" id="CH408034">
    <property type="protein sequence ID" value="EAQ85553.1"/>
    <property type="molecule type" value="Genomic_DNA"/>
</dbReference>
<dbReference type="InterPro" id="IPR051055">
    <property type="entry name" value="PIF1_helicase"/>
</dbReference>
<dbReference type="InParanoid" id="Q2GR37"/>
<organism evidence="2 3">
    <name type="scientific">Chaetomium globosum (strain ATCC 6205 / CBS 148.51 / DSM 1962 / NBRC 6347 / NRRL 1970)</name>
    <name type="common">Soil fungus</name>
    <dbReference type="NCBI Taxonomy" id="306901"/>
    <lineage>
        <taxon>Eukaryota</taxon>
        <taxon>Fungi</taxon>
        <taxon>Dikarya</taxon>
        <taxon>Ascomycota</taxon>
        <taxon>Pezizomycotina</taxon>
        <taxon>Sordariomycetes</taxon>
        <taxon>Sordariomycetidae</taxon>
        <taxon>Sordariales</taxon>
        <taxon>Chaetomiaceae</taxon>
        <taxon>Chaetomium</taxon>
    </lineage>
</organism>
<dbReference type="PANTHER" id="PTHR47642:SF6">
    <property type="entry name" value="ATP-DEPENDENT DNA HELICASE"/>
    <property type="match status" value="1"/>
</dbReference>
<dbReference type="HOGENOM" id="CLU_001613_3_0_1"/>
<dbReference type="OrthoDB" id="432234at2759"/>
<protein>
    <recommendedName>
        <fullName evidence="1">DNA helicase Pif1-like 2B domain-containing protein</fullName>
    </recommendedName>
</protein>
<dbReference type="STRING" id="306901.Q2GR37"/>
<dbReference type="InterPro" id="IPR027417">
    <property type="entry name" value="P-loop_NTPase"/>
</dbReference>
<dbReference type="RefSeq" id="XP_001227494.1">
    <property type="nucleotide sequence ID" value="XM_001227493.1"/>
</dbReference>
<evidence type="ECO:0000259" key="1">
    <source>
        <dbReference type="Pfam" id="PF21530"/>
    </source>
</evidence>
<dbReference type="AlphaFoldDB" id="Q2GR37"/>
<evidence type="ECO:0000313" key="3">
    <source>
        <dbReference type="Proteomes" id="UP000001056"/>
    </source>
</evidence>
<feature type="domain" description="DNA helicase Pif1-like 2B" evidence="1">
    <location>
        <begin position="241"/>
        <end position="273"/>
    </location>
</feature>
<dbReference type="OMA" id="NINCSRI"/>
<evidence type="ECO:0000313" key="2">
    <source>
        <dbReference type="EMBL" id="EAQ85553.1"/>
    </source>
</evidence>
<dbReference type="CDD" id="cd18809">
    <property type="entry name" value="SF1_C_RecD"/>
    <property type="match status" value="1"/>
</dbReference>
<sequence length="448" mass="50128">MYCNTEQNIEHSSMLRTRCLRPAEPDLLPVQAAEGDGDDQETPLLAEDIAIKRDFDEALAAEEMQRCLRCKERWFDIKLMADGSRWRSFSLRLSVILIGDFFQPPPVLNKPLYSTRDDLKDIEIVGRNAYLSFDKSVFLTTIQRQQGEDQAPFRRALEELRKANVSVPSWELLASRCSVKLSLEEADSFADALRIYPTKAQVVEYNHQHMLGLDSPAIQVEAKHEGVGAEKVESSNAGNLAKRLPLCVGCRVMLTRNLWADVGLVNGAQGTVHDIFWKEGANVLQDPPEIVMVAFDDYTGPAFAMPCGEELRRGEKLVVPILRVRQDFIVGARSCHREQFPLLVSYAITVHKSQDITLDKVVCDISAPEFSSGLSYVAVSRVNTLGGLMLEKAFDRSRVYRETPSRAMGLKLLDHATRQLQVLDAVVAKDRSEESGWDTGSENGSVEV</sequence>
<gene>
    <name evidence="2" type="ORF">CHGG_09567</name>
</gene>
<dbReference type="VEuPathDB" id="FungiDB:CHGG_09567"/>
<accession>Q2GR37</accession>
<dbReference type="eggNOG" id="KOG0987">
    <property type="taxonomic scope" value="Eukaryota"/>
</dbReference>
<dbReference type="Proteomes" id="UP000001056">
    <property type="component" value="Unassembled WGS sequence"/>
</dbReference>
<dbReference type="SUPFAM" id="SSF52540">
    <property type="entry name" value="P-loop containing nucleoside triphosphate hydrolases"/>
    <property type="match status" value="1"/>
</dbReference>
<keyword evidence="3" id="KW-1185">Reference proteome</keyword>
<name>Q2GR37_CHAGB</name>
<dbReference type="PANTHER" id="PTHR47642">
    <property type="entry name" value="ATP-DEPENDENT DNA HELICASE"/>
    <property type="match status" value="1"/>
</dbReference>
<proteinExistence type="predicted"/>